<keyword evidence="4" id="KW-1185">Reference proteome</keyword>
<proteinExistence type="predicted"/>
<comment type="caution">
    <text evidence="3">The sequence shown here is derived from an EMBL/GenBank/DDBJ whole genome shotgun (WGS) entry which is preliminary data.</text>
</comment>
<dbReference type="InterPro" id="IPR019734">
    <property type="entry name" value="TPR_rpt"/>
</dbReference>
<dbReference type="Proteomes" id="UP000246145">
    <property type="component" value="Unassembled WGS sequence"/>
</dbReference>
<dbReference type="AlphaFoldDB" id="A0A2U1CHS9"/>
<dbReference type="SUPFAM" id="SSF48452">
    <property type="entry name" value="TPR-like"/>
    <property type="match status" value="1"/>
</dbReference>
<sequence>MRRAVCDHTNLPWAARPAAHRARILDCACVVLALAAAAPAQAVTARAGGEEYRQLIEQARAGRHDWALERLAEQARLHPQDPRIRQDQLIVAGWAGRHDEVLRLYQALPPKALPLPRAALAAVARAYRDERQWPAALSLYHEGIRRFPGDADFRLGEALVLADSGEAEAALDMAHGLVERSPNNPSSHLVLSYAYRLNQQPYAALEAASKAYSLAPANRNVVEEYISALAAAGLADSALRVARDHSDMVPARHMLDLEGDRAAELTRLASRPSRQETERYAVADRALQAYAQLPPDGEAKPEGYAALAQRERIDRLIALHSRARMGEVVSEYEKLRAEGVEVPHYALGHVADAYLDQRQPEKAAELYLQILNAEHSRQVDPSVRLSHQSGLFYSLVESERFDDAQEVVSGALEEQPAWRHLKGTPVPQPNDLNLEASQYAAMGHHYADDTVQAQEGLEHLVARAPGHSGLRSALAQVYLARGWPRRAEEELKIAETQTPRSPAVVAEQGKTAMALQEWRQADLLISDVAARYPENSYSRQLVQDWERHNRAELRISATRGLASDSPVAGNGDLVTDAVVYTPPIDYNWRGFAGGGLAKADFDEYDADYHWFRAGAEWRSRGLTAEAEVSSNHYGRGAKVGARVQLAHDLDDQWQIGGQYAFRSRETPLKALANDITANRLDAYVRWRASERREWSLTLSPSRFSDGNRRTEAAISGRERLYTAPHVKLDGHLDISASHNTLQDAPYFNPRADLSVLPSLSLTHTLYRRYDTVLEQRFMLGAGIYAQRGYGSGAIAAIGYGLRYRFNEMLDAGVSITGVSRPYDGVREREARVMFDLQLRF</sequence>
<dbReference type="EMBL" id="QEKO01000009">
    <property type="protein sequence ID" value="PVY60455.1"/>
    <property type="molecule type" value="Genomic_DNA"/>
</dbReference>
<dbReference type="InterPro" id="IPR023870">
    <property type="entry name" value="PGA_export_porin_PgaA"/>
</dbReference>
<evidence type="ECO:0000256" key="1">
    <source>
        <dbReference type="SAM" id="SignalP"/>
    </source>
</evidence>
<dbReference type="GO" id="GO:1901515">
    <property type="term" value="F:poly-beta-1,6-N-acetyl-D-glucosamine transmembrane transporter activity"/>
    <property type="evidence" value="ECO:0007669"/>
    <property type="project" value="InterPro"/>
</dbReference>
<name>A0A2U1CHS9_9BURK</name>
<feature type="signal peptide" evidence="1">
    <location>
        <begin position="1"/>
        <end position="42"/>
    </location>
</feature>
<gene>
    <name evidence="3" type="ORF">C7440_3701</name>
</gene>
<dbReference type="Gene3D" id="1.25.40.10">
    <property type="entry name" value="Tetratricopeptide repeat domain"/>
    <property type="match status" value="2"/>
</dbReference>
<evidence type="ECO:0000313" key="4">
    <source>
        <dbReference type="Proteomes" id="UP000246145"/>
    </source>
</evidence>
<evidence type="ECO:0000259" key="2">
    <source>
        <dbReference type="Pfam" id="PF21197"/>
    </source>
</evidence>
<dbReference type="RefSeq" id="WP_243410970.1">
    <property type="nucleotide sequence ID" value="NZ_JACCEX010000006.1"/>
</dbReference>
<dbReference type="InterPro" id="IPR011990">
    <property type="entry name" value="TPR-like_helical_dom_sf"/>
</dbReference>
<dbReference type="SMART" id="SM00028">
    <property type="entry name" value="TPR"/>
    <property type="match status" value="3"/>
</dbReference>
<dbReference type="NCBIfam" id="TIGR03939">
    <property type="entry name" value="PGA_TPR_OMP"/>
    <property type="match status" value="1"/>
</dbReference>
<keyword evidence="1" id="KW-0732">Signal</keyword>
<evidence type="ECO:0000313" key="3">
    <source>
        <dbReference type="EMBL" id="PVY60455.1"/>
    </source>
</evidence>
<reference evidence="3 4" key="1">
    <citation type="submission" date="2018-04" db="EMBL/GenBank/DDBJ databases">
        <title>Genomic Encyclopedia of Type Strains, Phase IV (KMG-IV): sequencing the most valuable type-strain genomes for metagenomic binning, comparative biology and taxonomic classification.</title>
        <authorList>
            <person name="Goeker M."/>
        </authorList>
    </citation>
    <scope>NUCLEOTIDE SEQUENCE [LARGE SCALE GENOMIC DNA]</scope>
    <source>
        <strain evidence="3 4">DSM 10065</strain>
    </source>
</reference>
<dbReference type="STRING" id="1231391.GCA_000308195_00154"/>
<protein>
    <submittedName>
        <fullName evidence="3">Poly-N-acetylglucosamine porin</fullName>
    </submittedName>
</protein>
<accession>A0A2U1CHS9</accession>
<feature type="domain" description="PgaA membrane beta barrel" evidence="2">
    <location>
        <begin position="548"/>
        <end position="840"/>
    </location>
</feature>
<dbReference type="InterPro" id="IPR049003">
    <property type="entry name" value="PgaA_barrel"/>
</dbReference>
<dbReference type="Pfam" id="PF21197">
    <property type="entry name" value="PgaA_barrel"/>
    <property type="match status" value="1"/>
</dbReference>
<feature type="chain" id="PRO_5015699480" evidence="1">
    <location>
        <begin position="43"/>
        <end position="840"/>
    </location>
</feature>
<organism evidence="3 4">
    <name type="scientific">Pusillimonas noertemannii</name>
    <dbReference type="NCBI Taxonomy" id="305977"/>
    <lineage>
        <taxon>Bacteria</taxon>
        <taxon>Pseudomonadati</taxon>
        <taxon>Pseudomonadota</taxon>
        <taxon>Betaproteobacteria</taxon>
        <taxon>Burkholderiales</taxon>
        <taxon>Alcaligenaceae</taxon>
        <taxon>Pusillimonas</taxon>
    </lineage>
</organism>